<evidence type="ECO:0000259" key="1">
    <source>
        <dbReference type="SMART" id="SM00181"/>
    </source>
</evidence>
<dbReference type="AlphaFoldDB" id="A0A8J2H7D3"/>
<feature type="domain" description="EGF-like" evidence="1">
    <location>
        <begin position="535"/>
        <end position="577"/>
    </location>
</feature>
<organism evidence="2 3">
    <name type="scientific">Cotesia congregata</name>
    <name type="common">Parasitoid wasp</name>
    <name type="synonym">Apanteles congregatus</name>
    <dbReference type="NCBI Taxonomy" id="51543"/>
    <lineage>
        <taxon>Eukaryota</taxon>
        <taxon>Metazoa</taxon>
        <taxon>Ecdysozoa</taxon>
        <taxon>Arthropoda</taxon>
        <taxon>Hexapoda</taxon>
        <taxon>Insecta</taxon>
        <taxon>Pterygota</taxon>
        <taxon>Neoptera</taxon>
        <taxon>Endopterygota</taxon>
        <taxon>Hymenoptera</taxon>
        <taxon>Apocrita</taxon>
        <taxon>Ichneumonoidea</taxon>
        <taxon>Braconidae</taxon>
        <taxon>Microgastrinae</taxon>
        <taxon>Cotesia</taxon>
    </lineage>
</organism>
<feature type="domain" description="EGF-like" evidence="1">
    <location>
        <begin position="133"/>
        <end position="166"/>
    </location>
</feature>
<dbReference type="Pfam" id="PF01683">
    <property type="entry name" value="EB"/>
    <property type="match status" value="1"/>
</dbReference>
<evidence type="ECO:0000313" key="2">
    <source>
        <dbReference type="EMBL" id="CAG5079303.1"/>
    </source>
</evidence>
<protein>
    <recommendedName>
        <fullName evidence="1">EGF-like domain-containing protein</fullName>
    </recommendedName>
</protein>
<dbReference type="SMART" id="SM00181">
    <property type="entry name" value="EGF"/>
    <property type="match status" value="8"/>
</dbReference>
<feature type="domain" description="EGF-like" evidence="1">
    <location>
        <begin position="467"/>
        <end position="495"/>
    </location>
</feature>
<dbReference type="PANTHER" id="PTHR39069">
    <property type="entry name" value="ECDYSONE-INDUCIBLE GENE E1, ISOFORM A"/>
    <property type="match status" value="1"/>
</dbReference>
<accession>A0A8J2H7D3</accession>
<comment type="caution">
    <text evidence="2">The sequence shown here is derived from an EMBL/GenBank/DDBJ whole genome shotgun (WGS) entry which is preliminary data.</text>
</comment>
<dbReference type="InterPro" id="IPR006149">
    <property type="entry name" value="EB_dom"/>
</dbReference>
<keyword evidence="3" id="KW-1185">Reference proteome</keyword>
<feature type="domain" description="EGF-like" evidence="1">
    <location>
        <begin position="719"/>
        <end position="761"/>
    </location>
</feature>
<feature type="domain" description="EGF-like" evidence="1">
    <location>
        <begin position="625"/>
        <end position="659"/>
    </location>
</feature>
<sequence length="763" mass="84985">MQRAQVSNSQSALQTKFVPAQKTRLQSIKDCARYVWEKLVKLTTIVLPPNLGAMTISVNADINILPTLRSNVDWRVNYYLWLFSASSIEMPCNVSSHCRVHISNSYCIDKTCQCTRNHLLRNGNACVPVTASYCSTTDDCSDPESICIENRCQCRTSYVMRKSKCLPTKLAERCSKHSDCSEVKFAMCLNGQCVCIDKFFAVNATTCAKALGGSCITNKDCTVRFSSCFERICQCNRDYTQYSDSQCVAMELGTTCFDNSTCNLIRNAHCFENQCSCKDNHVEINAFTCSPLLNAICSDVLECAPTNSVCIDHKCQCKFSYFMKSNYECVLMYLEQRCRIDKDCIDIRFAKCSDAGKCVCHQNYVRTGPTTCSPTLGGYCTSNRECVTINAECSRYRCRCSAEYMQFSVNLCLPVFLGQKCNMDDDCNKISNAGCFNKKCQCRRGYTKFNHENCLPLIGASCTEHKECAVYNSNCVNNTCQCLETYVPQTQSQCLSTALDVICYSNNDCEILNTHCSRFQFCVCNKNFIAMDSKSCVTILEADCITNATCTTANSDCIENKCQCNQGFVRGLYNDCVSATLGDACATNLDCKNIPNAICIDKKCACKLDTFALTPSACTHLLNTNCSSSADCGIDASHCFENKCQCISDWTAITDTICAKRKYRLFYSLVVKKALQNCSAGFELYYCNDALDCGEPWHSKCSQNRCVCNANHMAVNELTCLPILGGPCWKDDQCMTKNTHCIDFKCQCKPGFVSVATNMCVAS</sequence>
<feature type="domain" description="EGF-like" evidence="1">
    <location>
        <begin position="371"/>
        <end position="413"/>
    </location>
</feature>
<feature type="domain" description="EGF-like" evidence="1">
    <location>
        <begin position="206"/>
        <end position="248"/>
    </location>
</feature>
<gene>
    <name evidence="2" type="ORF">HICCMSTLAB_LOCUS2978</name>
</gene>
<evidence type="ECO:0000313" key="3">
    <source>
        <dbReference type="Proteomes" id="UP000786811"/>
    </source>
</evidence>
<dbReference type="PANTHER" id="PTHR39069:SF8">
    <property type="entry name" value="FI17111P1"/>
    <property type="match status" value="1"/>
</dbReference>
<reference evidence="2" key="1">
    <citation type="submission" date="2021-04" db="EMBL/GenBank/DDBJ databases">
        <authorList>
            <person name="Chebbi M.A.C M."/>
        </authorList>
    </citation>
    <scope>NUCLEOTIDE SEQUENCE</scope>
</reference>
<dbReference type="EMBL" id="CAJNRD030001117">
    <property type="protein sequence ID" value="CAG5079303.1"/>
    <property type="molecule type" value="Genomic_DNA"/>
</dbReference>
<dbReference type="InterPro" id="IPR000742">
    <property type="entry name" value="EGF"/>
</dbReference>
<name>A0A8J2H7D3_COTCN</name>
<dbReference type="OrthoDB" id="504708at2759"/>
<proteinExistence type="predicted"/>
<feature type="domain" description="EGF-like" evidence="1">
    <location>
        <begin position="296"/>
        <end position="330"/>
    </location>
</feature>
<dbReference type="Proteomes" id="UP000786811">
    <property type="component" value="Unassembled WGS sequence"/>
</dbReference>